<organism evidence="3">
    <name type="scientific">Melampsora larici-populina (strain 98AG31 / pathotype 3-4-7)</name>
    <name type="common">Poplar leaf rust fungus</name>
    <dbReference type="NCBI Taxonomy" id="747676"/>
    <lineage>
        <taxon>Eukaryota</taxon>
        <taxon>Fungi</taxon>
        <taxon>Dikarya</taxon>
        <taxon>Basidiomycota</taxon>
        <taxon>Pucciniomycotina</taxon>
        <taxon>Pucciniomycetes</taxon>
        <taxon>Pucciniales</taxon>
        <taxon>Melampsoraceae</taxon>
        <taxon>Melampsora</taxon>
    </lineage>
</organism>
<dbReference type="AlphaFoldDB" id="F4S432"/>
<dbReference type="VEuPathDB" id="FungiDB:MELLADRAFT_93184"/>
<evidence type="ECO:0000259" key="1">
    <source>
        <dbReference type="PROSITE" id="PS51425"/>
    </source>
</evidence>
<protein>
    <recommendedName>
        <fullName evidence="1">SCD domain-containing protein</fullName>
    </recommendedName>
</protein>
<dbReference type="GO" id="GO:0008278">
    <property type="term" value="C:cohesin complex"/>
    <property type="evidence" value="ECO:0007669"/>
    <property type="project" value="TreeGrafter"/>
</dbReference>
<dbReference type="STRING" id="747676.F4S432"/>
<evidence type="ECO:0000313" key="3">
    <source>
        <dbReference type="Proteomes" id="UP000001072"/>
    </source>
</evidence>
<sequence length="50" mass="5885">MDSDPKIRIKGVQALGQWMNQLPDYFFGGHYIQYLSWVLTDTSETYLDIE</sequence>
<gene>
    <name evidence="2" type="ORF">MELLADRAFT_93184</name>
</gene>
<dbReference type="HOGENOM" id="CLU_3125424_0_0_1"/>
<dbReference type="InterPro" id="IPR020839">
    <property type="entry name" value="SCD"/>
</dbReference>
<reference evidence="3" key="1">
    <citation type="journal article" date="2011" name="Proc. Natl. Acad. Sci. U.S.A.">
        <title>Obligate biotrophy features unraveled by the genomic analysis of rust fungi.</title>
        <authorList>
            <person name="Duplessis S."/>
            <person name="Cuomo C.A."/>
            <person name="Lin Y.-C."/>
            <person name="Aerts A."/>
            <person name="Tisserant E."/>
            <person name="Veneault-Fourrey C."/>
            <person name="Joly D.L."/>
            <person name="Hacquard S."/>
            <person name="Amselem J."/>
            <person name="Cantarel B.L."/>
            <person name="Chiu R."/>
            <person name="Coutinho P.M."/>
            <person name="Feau N."/>
            <person name="Field M."/>
            <person name="Frey P."/>
            <person name="Gelhaye E."/>
            <person name="Goldberg J."/>
            <person name="Grabherr M.G."/>
            <person name="Kodira C.D."/>
            <person name="Kohler A."/>
            <person name="Kuees U."/>
            <person name="Lindquist E.A."/>
            <person name="Lucas S.M."/>
            <person name="Mago R."/>
            <person name="Mauceli E."/>
            <person name="Morin E."/>
            <person name="Murat C."/>
            <person name="Pangilinan J.L."/>
            <person name="Park R."/>
            <person name="Pearson M."/>
            <person name="Quesneville H."/>
            <person name="Rouhier N."/>
            <person name="Sakthikumar S."/>
            <person name="Salamov A.A."/>
            <person name="Schmutz J."/>
            <person name="Selles B."/>
            <person name="Shapiro H."/>
            <person name="Tanguay P."/>
            <person name="Tuskan G.A."/>
            <person name="Henrissat B."/>
            <person name="Van de Peer Y."/>
            <person name="Rouze P."/>
            <person name="Ellis J.G."/>
            <person name="Dodds P.N."/>
            <person name="Schein J.E."/>
            <person name="Zhong S."/>
            <person name="Hamelin R.C."/>
            <person name="Grigoriev I.V."/>
            <person name="Szabo L.J."/>
            <person name="Martin F."/>
        </authorList>
    </citation>
    <scope>NUCLEOTIDE SEQUENCE [LARGE SCALE GENOMIC DNA]</scope>
    <source>
        <strain evidence="3">98AG31 / pathotype 3-4-7</strain>
    </source>
</reference>
<keyword evidence="3" id="KW-1185">Reference proteome</keyword>
<dbReference type="GeneID" id="18936493"/>
<dbReference type="KEGG" id="mlr:MELLADRAFT_93184"/>
<dbReference type="PANTHER" id="PTHR11199">
    <property type="entry name" value="STROMAL ANTIGEN"/>
    <property type="match status" value="1"/>
</dbReference>
<dbReference type="InParanoid" id="F4S432"/>
<feature type="domain" description="SCD" evidence="1">
    <location>
        <begin position="1"/>
        <end position="50"/>
    </location>
</feature>
<dbReference type="Pfam" id="PF21581">
    <property type="entry name" value="SCD"/>
    <property type="match status" value="1"/>
</dbReference>
<dbReference type="GO" id="GO:0003682">
    <property type="term" value="F:chromatin binding"/>
    <property type="evidence" value="ECO:0007669"/>
    <property type="project" value="TreeGrafter"/>
</dbReference>
<evidence type="ECO:0000313" key="2">
    <source>
        <dbReference type="EMBL" id="EGG00513.1"/>
    </source>
</evidence>
<accession>F4S432</accession>
<dbReference type="InterPro" id="IPR039662">
    <property type="entry name" value="Cohesin_Scc3/SA"/>
</dbReference>
<dbReference type="GO" id="GO:0007062">
    <property type="term" value="P:sister chromatid cohesion"/>
    <property type="evidence" value="ECO:0007669"/>
    <property type="project" value="TreeGrafter"/>
</dbReference>
<dbReference type="RefSeq" id="XP_007416160.1">
    <property type="nucleotide sequence ID" value="XM_007416098.1"/>
</dbReference>
<dbReference type="GO" id="GO:0000785">
    <property type="term" value="C:chromatin"/>
    <property type="evidence" value="ECO:0007669"/>
    <property type="project" value="TreeGrafter"/>
</dbReference>
<dbReference type="Proteomes" id="UP000001072">
    <property type="component" value="Unassembled WGS sequence"/>
</dbReference>
<dbReference type="OrthoDB" id="498590at2759"/>
<dbReference type="PANTHER" id="PTHR11199:SF0">
    <property type="entry name" value="LD34181P-RELATED"/>
    <property type="match status" value="1"/>
</dbReference>
<dbReference type="GO" id="GO:0005634">
    <property type="term" value="C:nucleus"/>
    <property type="evidence" value="ECO:0007669"/>
    <property type="project" value="TreeGrafter"/>
</dbReference>
<name>F4S432_MELLP</name>
<dbReference type="EMBL" id="GL883146">
    <property type="protein sequence ID" value="EGG00513.1"/>
    <property type="molecule type" value="Genomic_DNA"/>
</dbReference>
<dbReference type="PROSITE" id="PS51425">
    <property type="entry name" value="SCD"/>
    <property type="match status" value="1"/>
</dbReference>
<proteinExistence type="predicted"/>